<dbReference type="VEuPathDB" id="FungiDB:SPPG_00649"/>
<gene>
    <name evidence="10" type="ORF">SPPG_00649</name>
</gene>
<sequence>MPRSNIERVYVPLEDLEASVAEADEAEDNLGDITELSREHRKTPAPSQYGSSASVSSSATQGGFGGLRRRLSKSFSARPSTSNLLEQVLMKSVSRSASFNTSAGYFPHPISAPSFSRLPIPWSSTGAPRDSREADMLCGLAMGLSSYGAPLYRVEHRIAHAAEELNIPISLFCLPTTLMVAIGDGSARHPCRVQYLSYCYAVHIGKLHDVDQLARRASKLGVFNKGGSSNSRRMSSASEKGKVSVSSMTIQHSNRVADAVELGRAPVSDRPDRPSTPEKPSDVDMDCCLAELETIMTSPGDYHRFLRIMAGAMQSGVIVVLLFKGSWADGLAALFLGAFTSFCLYLSDLFGLEGAVELLAAMAVAAIARFIEPFGFWSAISGTGKGLCHEVVSLGGVCQLLPGTAITLGMLEVGSSNPVAGSVRMFQAFIRALKLGYGLSTGSRIAVHLFELFDAWEDSGIDACPVPGRTAIDFWRLPLWIPMNISIMINLRAYPWQWPHMSLASLLGYCVSLLASQWFNSDITAGMAAFSIAMAANLYARRKNEIAVGATLAGIIWLVPGGIGVRGVMAALAKDATSSGTAFGIDMMTRAMSIAVGLYMANVVAFPIITDRTARDALRDTMMTV</sequence>
<comment type="subcellular location">
    <subcellularLocation>
        <location evidence="1">Membrane</location>
        <topology evidence="1">Multi-pass membrane protein</topology>
    </subcellularLocation>
</comment>
<keyword evidence="3 7" id="KW-1133">Transmembrane helix</keyword>
<evidence type="ECO:0000256" key="2">
    <source>
        <dbReference type="ARBA" id="ARBA00022692"/>
    </source>
</evidence>
<feature type="transmembrane region" description="Helical" evidence="7">
    <location>
        <begin position="359"/>
        <end position="380"/>
    </location>
</feature>
<name>A0A0L0HV46_SPIPD</name>
<dbReference type="InterPro" id="IPR024528">
    <property type="entry name" value="ThrE_2"/>
</dbReference>
<reference evidence="10 11" key="1">
    <citation type="submission" date="2009-08" db="EMBL/GenBank/DDBJ databases">
        <title>The Genome Sequence of Spizellomyces punctatus strain DAOM BR117.</title>
        <authorList>
            <consortium name="The Broad Institute Genome Sequencing Platform"/>
            <person name="Russ C."/>
            <person name="Cuomo C."/>
            <person name="Shea T."/>
            <person name="Young S.K."/>
            <person name="Zeng Q."/>
            <person name="Koehrsen M."/>
            <person name="Haas B."/>
            <person name="Borodovsky M."/>
            <person name="Guigo R."/>
            <person name="Alvarado L."/>
            <person name="Berlin A."/>
            <person name="Bochicchio J."/>
            <person name="Borenstein D."/>
            <person name="Chapman S."/>
            <person name="Chen Z."/>
            <person name="Engels R."/>
            <person name="Freedman E."/>
            <person name="Gellesch M."/>
            <person name="Goldberg J."/>
            <person name="Griggs A."/>
            <person name="Gujja S."/>
            <person name="Heiman D."/>
            <person name="Hepburn T."/>
            <person name="Howarth C."/>
            <person name="Jen D."/>
            <person name="Larson L."/>
            <person name="Lewis B."/>
            <person name="Mehta T."/>
            <person name="Park D."/>
            <person name="Pearson M."/>
            <person name="Roberts A."/>
            <person name="Saif S."/>
            <person name="Shenoy N."/>
            <person name="Sisk P."/>
            <person name="Stolte C."/>
            <person name="Sykes S."/>
            <person name="Thomson T."/>
            <person name="Walk T."/>
            <person name="White J."/>
            <person name="Yandava C."/>
            <person name="Burger G."/>
            <person name="Gray M.W."/>
            <person name="Holland P.W.H."/>
            <person name="King N."/>
            <person name="Lang F.B.F."/>
            <person name="Roger A.J."/>
            <person name="Ruiz-Trillo I."/>
            <person name="Lander E."/>
            <person name="Nusbaum C."/>
        </authorList>
    </citation>
    <scope>NUCLEOTIDE SEQUENCE [LARGE SCALE GENOMIC DNA]</scope>
    <source>
        <strain evidence="10 11">DAOM BR117</strain>
    </source>
</reference>
<evidence type="ECO:0000259" key="9">
    <source>
        <dbReference type="Pfam" id="PF12821"/>
    </source>
</evidence>
<dbReference type="PANTHER" id="PTHR31082">
    <property type="entry name" value="PHEROMONE-REGULATED MEMBRANE PROTEIN 10"/>
    <property type="match status" value="1"/>
</dbReference>
<dbReference type="GO" id="GO:0016020">
    <property type="term" value="C:membrane"/>
    <property type="evidence" value="ECO:0007669"/>
    <property type="project" value="UniProtKB-SubCell"/>
</dbReference>
<feature type="domain" description="Threonine/Serine exporter ThrE" evidence="9">
    <location>
        <begin position="500"/>
        <end position="603"/>
    </location>
</feature>
<evidence type="ECO:0008006" key="12">
    <source>
        <dbReference type="Google" id="ProtNLM"/>
    </source>
</evidence>
<dbReference type="OrthoDB" id="413008at2759"/>
<evidence type="ECO:0000256" key="3">
    <source>
        <dbReference type="ARBA" id="ARBA00022989"/>
    </source>
</evidence>
<proteinExistence type="inferred from homology"/>
<comment type="similarity">
    <text evidence="5">Belongs to the ThrE exporter (TC 2.A.79) family.</text>
</comment>
<feature type="region of interest" description="Disordered" evidence="6">
    <location>
        <begin position="261"/>
        <end position="282"/>
    </location>
</feature>
<evidence type="ECO:0000256" key="5">
    <source>
        <dbReference type="ARBA" id="ARBA00034125"/>
    </source>
</evidence>
<evidence type="ECO:0000256" key="4">
    <source>
        <dbReference type="ARBA" id="ARBA00023136"/>
    </source>
</evidence>
<accession>A0A0L0HV46</accession>
<organism evidence="10 11">
    <name type="scientific">Spizellomyces punctatus (strain DAOM BR117)</name>
    <dbReference type="NCBI Taxonomy" id="645134"/>
    <lineage>
        <taxon>Eukaryota</taxon>
        <taxon>Fungi</taxon>
        <taxon>Fungi incertae sedis</taxon>
        <taxon>Chytridiomycota</taxon>
        <taxon>Chytridiomycota incertae sedis</taxon>
        <taxon>Chytridiomycetes</taxon>
        <taxon>Spizellomycetales</taxon>
        <taxon>Spizellomycetaceae</taxon>
        <taxon>Spizellomyces</taxon>
    </lineage>
</organism>
<dbReference type="OMA" id="RSAMYAN"/>
<protein>
    <recommendedName>
        <fullName evidence="12">Threonine/serine exporter-like N-terminal domain-containing protein</fullName>
    </recommendedName>
</protein>
<feature type="transmembrane region" description="Helical" evidence="7">
    <location>
        <begin position="591"/>
        <end position="609"/>
    </location>
</feature>
<feature type="compositionally biased region" description="Low complexity" evidence="6">
    <location>
        <begin position="228"/>
        <end position="238"/>
    </location>
</feature>
<dbReference type="InParanoid" id="A0A0L0HV46"/>
<dbReference type="Pfam" id="PF12821">
    <property type="entry name" value="ThrE_2"/>
    <property type="match status" value="1"/>
</dbReference>
<dbReference type="STRING" id="645134.A0A0L0HV46"/>
<evidence type="ECO:0000259" key="8">
    <source>
        <dbReference type="Pfam" id="PF06738"/>
    </source>
</evidence>
<feature type="region of interest" description="Disordered" evidence="6">
    <location>
        <begin position="225"/>
        <end position="249"/>
    </location>
</feature>
<dbReference type="eggNOG" id="ENOG502SPF9">
    <property type="taxonomic scope" value="Eukaryota"/>
</dbReference>
<keyword evidence="4 7" id="KW-0472">Membrane</keyword>
<evidence type="ECO:0000256" key="6">
    <source>
        <dbReference type="SAM" id="MobiDB-lite"/>
    </source>
</evidence>
<dbReference type="GeneID" id="27684362"/>
<dbReference type="Proteomes" id="UP000053201">
    <property type="component" value="Unassembled WGS sequence"/>
</dbReference>
<dbReference type="AlphaFoldDB" id="A0A0L0HV46"/>
<evidence type="ECO:0000313" key="10">
    <source>
        <dbReference type="EMBL" id="KND04962.1"/>
    </source>
</evidence>
<evidence type="ECO:0000313" key="11">
    <source>
        <dbReference type="Proteomes" id="UP000053201"/>
    </source>
</evidence>
<dbReference type="InterPro" id="IPR010619">
    <property type="entry name" value="ThrE-like_N"/>
</dbReference>
<dbReference type="PANTHER" id="PTHR31082:SF4">
    <property type="entry name" value="PHEROMONE-REGULATED MEMBRANE PROTEIN 10"/>
    <property type="match status" value="1"/>
</dbReference>
<dbReference type="EMBL" id="KQ257450">
    <property type="protein sequence ID" value="KND04962.1"/>
    <property type="molecule type" value="Genomic_DNA"/>
</dbReference>
<dbReference type="RefSeq" id="XP_016613001.1">
    <property type="nucleotide sequence ID" value="XM_016748976.1"/>
</dbReference>
<feature type="compositionally biased region" description="Basic and acidic residues" evidence="6">
    <location>
        <begin position="267"/>
        <end position="282"/>
    </location>
</feature>
<dbReference type="InterPro" id="IPR051361">
    <property type="entry name" value="ThrE/Ser_Exporter"/>
</dbReference>
<feature type="domain" description="Threonine/serine exporter-like N-terminal" evidence="8">
    <location>
        <begin position="283"/>
        <end position="444"/>
    </location>
</feature>
<dbReference type="Pfam" id="PF06738">
    <property type="entry name" value="ThrE"/>
    <property type="match status" value="1"/>
</dbReference>
<keyword evidence="11" id="KW-1185">Reference proteome</keyword>
<dbReference type="GO" id="GO:0022857">
    <property type="term" value="F:transmembrane transporter activity"/>
    <property type="evidence" value="ECO:0007669"/>
    <property type="project" value="InterPro"/>
</dbReference>
<evidence type="ECO:0000256" key="1">
    <source>
        <dbReference type="ARBA" id="ARBA00004141"/>
    </source>
</evidence>
<feature type="region of interest" description="Disordered" evidence="6">
    <location>
        <begin position="32"/>
        <end position="65"/>
    </location>
</feature>
<evidence type="ECO:0000256" key="7">
    <source>
        <dbReference type="SAM" id="Phobius"/>
    </source>
</evidence>
<feature type="transmembrane region" description="Helical" evidence="7">
    <location>
        <begin position="547"/>
        <end position="571"/>
    </location>
</feature>
<keyword evidence="2 7" id="KW-0812">Transmembrane</keyword>